<dbReference type="AlphaFoldDB" id="A0AAV6U811"/>
<feature type="region of interest" description="Disordered" evidence="1">
    <location>
        <begin position="500"/>
        <end position="538"/>
    </location>
</feature>
<feature type="region of interest" description="Disordered" evidence="1">
    <location>
        <begin position="230"/>
        <end position="252"/>
    </location>
</feature>
<comment type="caution">
    <text evidence="2">The sequence shown here is derived from an EMBL/GenBank/DDBJ whole genome shotgun (WGS) entry which is preliminary data.</text>
</comment>
<dbReference type="Proteomes" id="UP000827092">
    <property type="component" value="Unassembled WGS sequence"/>
</dbReference>
<name>A0AAV6U811_9ARAC</name>
<evidence type="ECO:0000313" key="3">
    <source>
        <dbReference type="Proteomes" id="UP000827092"/>
    </source>
</evidence>
<feature type="compositionally biased region" description="Basic and acidic residues" evidence="1">
    <location>
        <begin position="30"/>
        <end position="40"/>
    </location>
</feature>
<sequence length="888" mass="98898">MAKENSQNTWNLKNNGNDKHESSDSDDFDERPSEVFRKVLSENLISPTSTPTRGQSSAARESPSPKTNHAATGQQQQSTFSSAEDQTFNAACSHEPQSTFSSSADQTYANSQTVESIAEQIGDGSTIDSRTLGRCSSKEETWTKEMKIFDTTEPPANTAVKVFAPTNTSDPNNSPLISLSCIEHEGEISLNTEQNYQTVGFPANVSLVSGSSSTQVSSSESEDSLMTCSAEENASTKRSKITEISEPSSSTEVEMIVPNNASDPKDPPLVFVSSTGYEEEIFSSPEQNNQLGSLAADVLLSDSSSKEVPTSAESEDSDDVGMFEERNEPFTTPEALEEEIRSVFEMISSYVNTEINKTRTKRRTLELNLSRRRAFVRHHLSQTLEQFSAVSRRIASELLSTLTEQEGLEFTYQGPSRINDQLPLLCFFQESAQYFGHESYGISSQGSYGSCCQQSFASQEPTEQLVQASGRSAQESFELDSSSSERLAQLSVDLTSQGLASSSSRRLTQDPSEGLTLSSPAGLAAASSMEGANSDLSRTSKELNELPRICRLFARGYSIGLRIGSENYAQRVPSGSPLQSRFGQMIEDLEQHLQVQTQGIPQELIDLASRMMFLICPQTTHVVNTLVPRNEFPVYFVGLFVGFSFAYSQWSSRRQIFSVSSRIAPRLLHRLSPDLQRSLREYLTGLQQGIPPRSSMGFSDTPHTISPDHALSLLRAEANRPSSSVRAHESSSSSSSTPRYTRPSEQEGPSNIQGRIHVLLTQLVVDLNMIRSLADLISREYRSRDFERISSYLLCFEIMREDYREKESRYIALEREISKNVRRHRREAFAILHMEILMDILEHCISRIQYGALLVRTHERLGEVITISNSIRRVTRSAMSYLFWTKEN</sequence>
<dbReference type="EMBL" id="JAFNEN010000586">
    <property type="protein sequence ID" value="KAG8180081.1"/>
    <property type="molecule type" value="Genomic_DNA"/>
</dbReference>
<evidence type="ECO:0000256" key="1">
    <source>
        <dbReference type="SAM" id="MobiDB-lite"/>
    </source>
</evidence>
<feature type="compositionally biased region" description="Low complexity" evidence="1">
    <location>
        <begin position="515"/>
        <end position="528"/>
    </location>
</feature>
<feature type="compositionally biased region" description="Polar residues" evidence="1">
    <location>
        <begin position="1"/>
        <end position="15"/>
    </location>
</feature>
<keyword evidence="3" id="KW-1185">Reference proteome</keyword>
<proteinExistence type="predicted"/>
<evidence type="ECO:0000313" key="2">
    <source>
        <dbReference type="EMBL" id="KAG8180081.1"/>
    </source>
</evidence>
<gene>
    <name evidence="2" type="ORF">JTE90_027861</name>
</gene>
<feature type="compositionally biased region" description="Polar residues" evidence="1">
    <location>
        <begin position="43"/>
        <end position="115"/>
    </location>
</feature>
<feature type="region of interest" description="Disordered" evidence="1">
    <location>
        <begin position="1"/>
        <end position="138"/>
    </location>
</feature>
<feature type="compositionally biased region" description="Low complexity" evidence="1">
    <location>
        <begin position="720"/>
        <end position="743"/>
    </location>
</feature>
<accession>A0AAV6U811</accession>
<feature type="compositionally biased region" description="Low complexity" evidence="1">
    <location>
        <begin position="242"/>
        <end position="252"/>
    </location>
</feature>
<feature type="region of interest" description="Disordered" evidence="1">
    <location>
        <begin position="720"/>
        <end position="750"/>
    </location>
</feature>
<reference evidence="2 3" key="1">
    <citation type="journal article" date="2022" name="Nat. Ecol. Evol.">
        <title>A masculinizing supergene underlies an exaggerated male reproductive morph in a spider.</title>
        <authorList>
            <person name="Hendrickx F."/>
            <person name="De Corte Z."/>
            <person name="Sonet G."/>
            <person name="Van Belleghem S.M."/>
            <person name="Kostlbacher S."/>
            <person name="Vangestel C."/>
        </authorList>
    </citation>
    <scope>NUCLEOTIDE SEQUENCE [LARGE SCALE GENOMIC DNA]</scope>
    <source>
        <strain evidence="2">W744_W776</strain>
    </source>
</reference>
<feature type="compositionally biased region" description="Polar residues" evidence="1">
    <location>
        <begin position="500"/>
        <end position="511"/>
    </location>
</feature>
<protein>
    <submittedName>
        <fullName evidence="2">Uncharacterized protein</fullName>
    </submittedName>
</protein>
<organism evidence="2 3">
    <name type="scientific">Oedothorax gibbosus</name>
    <dbReference type="NCBI Taxonomy" id="931172"/>
    <lineage>
        <taxon>Eukaryota</taxon>
        <taxon>Metazoa</taxon>
        <taxon>Ecdysozoa</taxon>
        <taxon>Arthropoda</taxon>
        <taxon>Chelicerata</taxon>
        <taxon>Arachnida</taxon>
        <taxon>Araneae</taxon>
        <taxon>Araneomorphae</taxon>
        <taxon>Entelegynae</taxon>
        <taxon>Araneoidea</taxon>
        <taxon>Linyphiidae</taxon>
        <taxon>Erigoninae</taxon>
        <taxon>Oedothorax</taxon>
    </lineage>
</organism>